<evidence type="ECO:0000256" key="14">
    <source>
        <dbReference type="ARBA" id="ARBA00029351"/>
    </source>
</evidence>
<evidence type="ECO:0000256" key="2">
    <source>
        <dbReference type="ARBA" id="ARBA00010651"/>
    </source>
</evidence>
<comment type="similarity">
    <text evidence="2">Belongs to the Rieske iron-sulfur protein family.</text>
</comment>
<keyword evidence="8" id="KW-0809">Transit peptide</keyword>
<gene>
    <name evidence="19" type="ORF">IEQ34_025167</name>
</gene>
<evidence type="ECO:0000256" key="17">
    <source>
        <dbReference type="SAM" id="MobiDB-lite"/>
    </source>
</evidence>
<dbReference type="SUPFAM" id="SSF81502">
    <property type="entry name" value="ISP transmembrane anchor"/>
    <property type="match status" value="1"/>
</dbReference>
<protein>
    <recommendedName>
        <fullName evidence="15">Cytochrome b-c1 complex subunit Rieske, mitochondrial</fullName>
        <ecNumber evidence="15">7.1.1.8</ecNumber>
    </recommendedName>
</protein>
<evidence type="ECO:0000313" key="19">
    <source>
        <dbReference type="EMBL" id="KAH0446000.1"/>
    </source>
</evidence>
<evidence type="ECO:0000259" key="18">
    <source>
        <dbReference type="PROSITE" id="PS51296"/>
    </source>
</evidence>
<keyword evidence="11" id="KW-0411">Iron-sulfur</keyword>
<dbReference type="Pfam" id="PF02921">
    <property type="entry name" value="UCR_TM"/>
    <property type="match status" value="1"/>
</dbReference>
<dbReference type="AlphaFoldDB" id="A0AAV7FQX9"/>
<dbReference type="InterPro" id="IPR004192">
    <property type="entry name" value="Rieske_TM"/>
</dbReference>
<dbReference type="InterPro" id="IPR005805">
    <property type="entry name" value="Rieske_Fe-S_prot_C"/>
</dbReference>
<accession>A0AAV7FQX9</accession>
<comment type="catalytic activity">
    <reaction evidence="14 15">
        <text>a quinol + 2 Fe(III)-[cytochrome c](out) = a quinone + 2 Fe(II)-[cytochrome c](out) + 2 H(+)(out)</text>
        <dbReference type="Rhea" id="RHEA:11484"/>
        <dbReference type="Rhea" id="RHEA-COMP:10350"/>
        <dbReference type="Rhea" id="RHEA-COMP:14399"/>
        <dbReference type="ChEBI" id="CHEBI:15378"/>
        <dbReference type="ChEBI" id="CHEBI:24646"/>
        <dbReference type="ChEBI" id="CHEBI:29033"/>
        <dbReference type="ChEBI" id="CHEBI:29034"/>
        <dbReference type="ChEBI" id="CHEBI:132124"/>
        <dbReference type="EC" id="7.1.1.8"/>
    </reaction>
</comment>
<evidence type="ECO:0000256" key="5">
    <source>
        <dbReference type="ARBA" id="ARBA00022714"/>
    </source>
</evidence>
<evidence type="ECO:0000256" key="6">
    <source>
        <dbReference type="ARBA" id="ARBA00022723"/>
    </source>
</evidence>
<evidence type="ECO:0000256" key="11">
    <source>
        <dbReference type="ARBA" id="ARBA00023014"/>
    </source>
</evidence>
<evidence type="ECO:0000256" key="9">
    <source>
        <dbReference type="ARBA" id="ARBA00022989"/>
    </source>
</evidence>
<sequence>MAHTWVELFARTLASPCLVQQDLCPPRCLLSRTNINGVYTDVPHLSHSKLTLFLSAGHANTNTIRSFSTSTQISQAVPDFAPYRASNTEGNKVFSYFMVGTMGLVTAAGAKATVADFLSSMFRLCRRVGLGKGRADEIEEAQSQDISKLRDPQKDQDRAQRPEWIVMLGVCTHLGCVPIGEAGDYGGWYCPCHGSHYDISGRVRRGPAPLNLEVPEYDFNDEEGKLVIG</sequence>
<keyword evidence="5" id="KW-0001">2Fe-2S</keyword>
<comment type="cofactor">
    <cofactor evidence="15">
        <name>[2Fe-2S] cluster</name>
        <dbReference type="ChEBI" id="CHEBI:190135"/>
    </cofactor>
    <text evidence="15">Binds 1 [2Fe-2S] cluster per subunit.</text>
</comment>
<dbReference type="FunFam" id="2.102.10.10:FF:000001">
    <property type="entry name" value="Cytochrome b-c1 complex subunit Rieske, mitochondrial"/>
    <property type="match status" value="1"/>
</dbReference>
<dbReference type="SUPFAM" id="SSF50022">
    <property type="entry name" value="ISP domain"/>
    <property type="match status" value="1"/>
</dbReference>
<reference evidence="19 20" key="1">
    <citation type="journal article" date="2021" name="Hortic Res">
        <title>Chromosome-scale assembly of the Dendrobium chrysotoxum genome enhances the understanding of orchid evolution.</title>
        <authorList>
            <person name="Zhang Y."/>
            <person name="Zhang G.Q."/>
            <person name="Zhang D."/>
            <person name="Liu X.D."/>
            <person name="Xu X.Y."/>
            <person name="Sun W.H."/>
            <person name="Yu X."/>
            <person name="Zhu X."/>
            <person name="Wang Z.W."/>
            <person name="Zhao X."/>
            <person name="Zhong W.Y."/>
            <person name="Chen H."/>
            <person name="Yin W.L."/>
            <person name="Huang T."/>
            <person name="Niu S.C."/>
            <person name="Liu Z.J."/>
        </authorList>
    </citation>
    <scope>NUCLEOTIDE SEQUENCE [LARGE SCALE GENOMIC DNA]</scope>
    <source>
        <strain evidence="19">Lindl</strain>
    </source>
</reference>
<keyword evidence="16" id="KW-0496">Mitochondrion</keyword>
<comment type="subcellular location">
    <subcellularLocation>
        <location evidence="1">Mitochondrion inner membrane</location>
        <topology evidence="1">Single-pass membrane protein</topology>
    </subcellularLocation>
</comment>
<dbReference type="InterPro" id="IPR014349">
    <property type="entry name" value="Rieske_Fe-S_prot"/>
</dbReference>
<evidence type="ECO:0000256" key="10">
    <source>
        <dbReference type="ARBA" id="ARBA00023004"/>
    </source>
</evidence>
<evidence type="ECO:0000256" key="15">
    <source>
        <dbReference type="RuleBase" id="RU004494"/>
    </source>
</evidence>
<dbReference type="Gene3D" id="2.102.10.10">
    <property type="entry name" value="Rieske [2Fe-2S] iron-sulphur domain"/>
    <property type="match status" value="1"/>
</dbReference>
<comment type="miscellaneous">
    <text evidence="15">The Rieske protein is a high potential 2Fe-2S protein.</text>
</comment>
<feature type="compositionally biased region" description="Basic and acidic residues" evidence="17">
    <location>
        <begin position="147"/>
        <end position="158"/>
    </location>
</feature>
<keyword evidence="7" id="KW-0999">Mitochondrion inner membrane</keyword>
<dbReference type="NCBIfam" id="TIGR01416">
    <property type="entry name" value="Rieske_proteo"/>
    <property type="match status" value="1"/>
</dbReference>
<dbReference type="GO" id="GO:0046872">
    <property type="term" value="F:metal ion binding"/>
    <property type="evidence" value="ECO:0007669"/>
    <property type="project" value="UniProtKB-KW"/>
</dbReference>
<organism evidence="19 20">
    <name type="scientific">Dendrobium chrysotoxum</name>
    <name type="common">Orchid</name>
    <dbReference type="NCBI Taxonomy" id="161865"/>
    <lineage>
        <taxon>Eukaryota</taxon>
        <taxon>Viridiplantae</taxon>
        <taxon>Streptophyta</taxon>
        <taxon>Embryophyta</taxon>
        <taxon>Tracheophyta</taxon>
        <taxon>Spermatophyta</taxon>
        <taxon>Magnoliopsida</taxon>
        <taxon>Liliopsida</taxon>
        <taxon>Asparagales</taxon>
        <taxon>Orchidaceae</taxon>
        <taxon>Epidendroideae</taxon>
        <taxon>Malaxideae</taxon>
        <taxon>Dendrobiinae</taxon>
        <taxon>Dendrobium</taxon>
    </lineage>
</organism>
<dbReference type="PRINTS" id="PR00162">
    <property type="entry name" value="RIESKE"/>
</dbReference>
<dbReference type="GO" id="GO:0008121">
    <property type="term" value="F:quinol-cytochrome-c reductase activity"/>
    <property type="evidence" value="ECO:0007669"/>
    <property type="project" value="UniProtKB-EC"/>
</dbReference>
<dbReference type="InterPro" id="IPR037008">
    <property type="entry name" value="bc1_Rieske_TM_sf"/>
</dbReference>
<dbReference type="EC" id="7.1.1.8" evidence="15"/>
<keyword evidence="13" id="KW-1015">Disulfide bond</keyword>
<keyword evidence="20" id="KW-1185">Reference proteome</keyword>
<evidence type="ECO:0000256" key="13">
    <source>
        <dbReference type="ARBA" id="ARBA00023157"/>
    </source>
</evidence>
<keyword evidence="10" id="KW-0408">Iron</keyword>
<keyword evidence="3 16" id="KW-0679">Respiratory chain</keyword>
<name>A0AAV7FQX9_DENCH</name>
<dbReference type="CDD" id="cd03470">
    <property type="entry name" value="Rieske_cytochrome_bc1"/>
    <property type="match status" value="1"/>
</dbReference>
<keyword evidence="15" id="KW-0249">Electron transport</keyword>
<dbReference type="Proteomes" id="UP000775213">
    <property type="component" value="Unassembled WGS sequence"/>
</dbReference>
<evidence type="ECO:0000256" key="12">
    <source>
        <dbReference type="ARBA" id="ARBA00023136"/>
    </source>
</evidence>
<evidence type="ECO:0000256" key="16">
    <source>
        <dbReference type="RuleBase" id="RU004495"/>
    </source>
</evidence>
<keyword evidence="12" id="KW-0472">Membrane</keyword>
<evidence type="ECO:0000256" key="1">
    <source>
        <dbReference type="ARBA" id="ARBA00004434"/>
    </source>
</evidence>
<keyword evidence="15" id="KW-0813">Transport</keyword>
<feature type="domain" description="Rieske" evidence="18">
    <location>
        <begin position="158"/>
        <end position="226"/>
    </location>
</feature>
<dbReference type="PROSITE" id="PS51296">
    <property type="entry name" value="RIESKE"/>
    <property type="match status" value="1"/>
</dbReference>
<evidence type="ECO:0000313" key="20">
    <source>
        <dbReference type="Proteomes" id="UP000775213"/>
    </source>
</evidence>
<dbReference type="PANTHER" id="PTHR10134">
    <property type="entry name" value="CYTOCHROME B-C1 COMPLEX SUBUNIT RIESKE, MITOCHONDRIAL"/>
    <property type="match status" value="1"/>
</dbReference>
<evidence type="ECO:0000256" key="7">
    <source>
        <dbReference type="ARBA" id="ARBA00022792"/>
    </source>
</evidence>
<dbReference type="InterPro" id="IPR017941">
    <property type="entry name" value="Rieske_2Fe-2S"/>
</dbReference>
<evidence type="ECO:0000256" key="4">
    <source>
        <dbReference type="ARBA" id="ARBA00022692"/>
    </source>
</evidence>
<dbReference type="EMBL" id="JAGFBR010000288">
    <property type="protein sequence ID" value="KAH0446000.1"/>
    <property type="molecule type" value="Genomic_DNA"/>
</dbReference>
<feature type="region of interest" description="Disordered" evidence="17">
    <location>
        <begin position="139"/>
        <end position="158"/>
    </location>
</feature>
<evidence type="ECO:0000256" key="8">
    <source>
        <dbReference type="ARBA" id="ARBA00022946"/>
    </source>
</evidence>
<keyword evidence="4" id="KW-0812">Transmembrane</keyword>
<evidence type="ECO:0000256" key="3">
    <source>
        <dbReference type="ARBA" id="ARBA00022660"/>
    </source>
</evidence>
<dbReference type="GO" id="GO:0051537">
    <property type="term" value="F:2 iron, 2 sulfur cluster binding"/>
    <property type="evidence" value="ECO:0007669"/>
    <property type="project" value="UniProtKB-KW"/>
</dbReference>
<dbReference type="Gene3D" id="1.20.5.270">
    <property type="entry name" value="Ubiquinol cytochrome reductase, transmembrane domain"/>
    <property type="match status" value="1"/>
</dbReference>
<proteinExistence type="inferred from homology"/>
<keyword evidence="9" id="KW-1133">Transmembrane helix</keyword>
<dbReference type="GO" id="GO:0005743">
    <property type="term" value="C:mitochondrial inner membrane"/>
    <property type="evidence" value="ECO:0007669"/>
    <property type="project" value="UniProtKB-SubCell"/>
</dbReference>
<dbReference type="InterPro" id="IPR036922">
    <property type="entry name" value="Rieske_2Fe-2S_sf"/>
</dbReference>
<dbReference type="InterPro" id="IPR006317">
    <property type="entry name" value="Ubiquinol_cyt_c_Rdtase_Fe-S-su"/>
</dbReference>
<comment type="caution">
    <text evidence="19">The sequence shown here is derived from an EMBL/GenBank/DDBJ whole genome shotgun (WGS) entry which is preliminary data.</text>
</comment>
<keyword evidence="6" id="KW-0479">Metal-binding</keyword>
<dbReference type="Pfam" id="PF00355">
    <property type="entry name" value="Rieske"/>
    <property type="match status" value="1"/>
</dbReference>